<proteinExistence type="inferred from homology"/>
<feature type="domain" description="SGS" evidence="4">
    <location>
        <begin position="415"/>
        <end position="521"/>
    </location>
</feature>
<feature type="region of interest" description="Disordered" evidence="2">
    <location>
        <begin position="254"/>
        <end position="283"/>
    </location>
</feature>
<comment type="caution">
    <text evidence="6">The sequence shown here is derived from an EMBL/GenBank/DDBJ whole genome shotgun (WGS) entry which is preliminary data.</text>
</comment>
<dbReference type="SUPFAM" id="SSF49764">
    <property type="entry name" value="HSP20-like chaperones"/>
    <property type="match status" value="1"/>
</dbReference>
<dbReference type="InterPro" id="IPR007052">
    <property type="entry name" value="CS_dom"/>
</dbReference>
<dbReference type="InterPro" id="IPR044563">
    <property type="entry name" value="Sgt1-like"/>
</dbReference>
<feature type="domain" description="CS" evidence="5">
    <location>
        <begin position="287"/>
        <end position="380"/>
    </location>
</feature>
<name>A0AA38XWD7_9EURO</name>
<accession>A0AA38XWD7</accession>
<dbReference type="CDD" id="cd06466">
    <property type="entry name" value="p23_CS_SGT1_like"/>
    <property type="match status" value="1"/>
</dbReference>
<dbReference type="PANTHER" id="PTHR45862">
    <property type="entry name" value="PROTEIN SGT1 HOMOLOG"/>
    <property type="match status" value="1"/>
</dbReference>
<dbReference type="AlphaFoldDB" id="A0AA38XWD7"/>
<feature type="compositionally biased region" description="Polar residues" evidence="2">
    <location>
        <begin position="412"/>
        <end position="423"/>
    </location>
</feature>
<dbReference type="InterPro" id="IPR008978">
    <property type="entry name" value="HSP20-like_chaperone"/>
</dbReference>
<organism evidence="6 7">
    <name type="scientific">Knufia peltigerae</name>
    <dbReference type="NCBI Taxonomy" id="1002370"/>
    <lineage>
        <taxon>Eukaryota</taxon>
        <taxon>Fungi</taxon>
        <taxon>Dikarya</taxon>
        <taxon>Ascomycota</taxon>
        <taxon>Pezizomycotina</taxon>
        <taxon>Eurotiomycetes</taxon>
        <taxon>Chaetothyriomycetidae</taxon>
        <taxon>Chaetothyriales</taxon>
        <taxon>Trichomeriaceae</taxon>
        <taxon>Knufia</taxon>
    </lineage>
</organism>
<feature type="compositionally biased region" description="Basic and acidic residues" evidence="2">
    <location>
        <begin position="426"/>
        <end position="436"/>
    </location>
</feature>
<keyword evidence="3" id="KW-0732">Signal</keyword>
<dbReference type="InterPro" id="IPR007699">
    <property type="entry name" value="SGS_dom"/>
</dbReference>
<protein>
    <submittedName>
        <fullName evidence="6">Cochaperone protein</fullName>
    </submittedName>
</protein>
<feature type="signal peptide" evidence="3">
    <location>
        <begin position="1"/>
        <end position="20"/>
    </location>
</feature>
<comment type="similarity">
    <text evidence="1">Belongs to the SGT1 family.</text>
</comment>
<dbReference type="InterPro" id="IPR011990">
    <property type="entry name" value="TPR-like_helical_dom_sf"/>
</dbReference>
<dbReference type="Gene3D" id="1.25.40.10">
    <property type="entry name" value="Tetratricopeptide repeat domain"/>
    <property type="match status" value="1"/>
</dbReference>
<keyword evidence="7" id="KW-1185">Reference proteome</keyword>
<feature type="compositionally biased region" description="Low complexity" evidence="2">
    <location>
        <begin position="393"/>
        <end position="403"/>
    </location>
</feature>
<gene>
    <name evidence="6" type="primary">SGT1</name>
    <name evidence="6" type="ORF">H2204_010253</name>
</gene>
<evidence type="ECO:0000313" key="6">
    <source>
        <dbReference type="EMBL" id="KAJ9625954.1"/>
    </source>
</evidence>
<feature type="region of interest" description="Disordered" evidence="2">
    <location>
        <begin position="32"/>
        <end position="51"/>
    </location>
</feature>
<dbReference type="GO" id="GO:0051087">
    <property type="term" value="F:protein-folding chaperone binding"/>
    <property type="evidence" value="ECO:0007669"/>
    <property type="project" value="InterPro"/>
</dbReference>
<evidence type="ECO:0000256" key="1">
    <source>
        <dbReference type="ARBA" id="ARBA00008509"/>
    </source>
</evidence>
<evidence type="ECO:0000256" key="3">
    <source>
        <dbReference type="SAM" id="SignalP"/>
    </source>
</evidence>
<evidence type="ECO:0000256" key="2">
    <source>
        <dbReference type="SAM" id="MobiDB-lite"/>
    </source>
</evidence>
<dbReference type="SUPFAM" id="SSF48452">
    <property type="entry name" value="TPR-like"/>
    <property type="match status" value="1"/>
</dbReference>
<dbReference type="PROSITE" id="PS51203">
    <property type="entry name" value="CS"/>
    <property type="match status" value="1"/>
</dbReference>
<feature type="compositionally biased region" description="Acidic residues" evidence="2">
    <location>
        <begin position="452"/>
        <end position="466"/>
    </location>
</feature>
<feature type="region of interest" description="Disordered" evidence="2">
    <location>
        <begin position="390"/>
        <end position="466"/>
    </location>
</feature>
<sequence>MGNVLSRVFWWLLFLDGNNEEATLQNDEAEPALVGDTGTSSAVETSNASESESAVNILSTINTYINTPPTDNKVEMEAAARASKALENGDFRGALSAYTQALIEHPLSPDYLTQRSTAFARLKPPRNDLALKDAELALISAKSRAVREKIQAAQFRRMVTLYSLGRYADAAFLVEKLKSFIPKDSKPGKMQVDMWAAKCNTKIKSNPDQTVTIREYPEFPSGLPPQSEMVGNFKAQLDSEGNYVFPEDVAALSTSQQTKTATSSTEASTDVKNTTDSQSSTATAATIPKIRHEWYQNNQNVTLTLYAKGVSKDAADIEINADSVSISFPHPSNPNSTFNFTLDPLFALIDPTQSTSNVMSTKVELTLRKAQAGQKWHNLEGSGIALRASGQDTSSLSASTTAAIQPPPVAQTAPSYPTSSRTGPKNWDKLADDLHAQSKGKKKEKTTGSASGDDEEEADVDSDYDGDAVDGFFKKLYAGADPDTRRAMQKSFLESQGTALSTNWSEVGKGKVDVVKSKDDE</sequence>
<evidence type="ECO:0000313" key="7">
    <source>
        <dbReference type="Proteomes" id="UP001172681"/>
    </source>
</evidence>
<dbReference type="Pfam" id="PF05002">
    <property type="entry name" value="SGS"/>
    <property type="match status" value="1"/>
</dbReference>
<evidence type="ECO:0000259" key="5">
    <source>
        <dbReference type="PROSITE" id="PS51203"/>
    </source>
</evidence>
<dbReference type="PROSITE" id="PS51048">
    <property type="entry name" value="SGS"/>
    <property type="match status" value="1"/>
</dbReference>
<evidence type="ECO:0000259" key="4">
    <source>
        <dbReference type="PROSITE" id="PS51048"/>
    </source>
</evidence>
<dbReference type="Gene3D" id="2.60.40.790">
    <property type="match status" value="1"/>
</dbReference>
<dbReference type="EMBL" id="JAPDRN010000085">
    <property type="protein sequence ID" value="KAJ9625954.1"/>
    <property type="molecule type" value="Genomic_DNA"/>
</dbReference>
<feature type="chain" id="PRO_5041432123" evidence="3">
    <location>
        <begin position="21"/>
        <end position="521"/>
    </location>
</feature>
<dbReference type="Pfam" id="PF04969">
    <property type="entry name" value="CS"/>
    <property type="match status" value="1"/>
</dbReference>
<dbReference type="Proteomes" id="UP001172681">
    <property type="component" value="Unassembled WGS sequence"/>
</dbReference>
<reference evidence="6" key="1">
    <citation type="submission" date="2022-10" db="EMBL/GenBank/DDBJ databases">
        <title>Culturing micro-colonial fungi from biological soil crusts in the Mojave desert and describing Neophaeococcomyces mojavensis, and introducing the new genera and species Taxawa tesnikishii.</title>
        <authorList>
            <person name="Kurbessoian T."/>
            <person name="Stajich J.E."/>
        </authorList>
    </citation>
    <scope>NUCLEOTIDE SEQUENCE</scope>
    <source>
        <strain evidence="6">TK_35</strain>
    </source>
</reference>
<feature type="compositionally biased region" description="Polar residues" evidence="2">
    <location>
        <begin position="37"/>
        <end position="51"/>
    </location>
</feature>